<gene>
    <name evidence="2" type="ORF">BcellWH2_04181</name>
    <name evidence="4" type="ORF">F2Y81_01260</name>
    <name evidence="3" type="ORF">F2Y86_02110</name>
</gene>
<dbReference type="Gene3D" id="2.40.70.10">
    <property type="entry name" value="Acid Proteases"/>
    <property type="match status" value="2"/>
</dbReference>
<dbReference type="EMBL" id="VVYV01000001">
    <property type="protein sequence ID" value="KAA5423801.1"/>
    <property type="molecule type" value="Genomic_DNA"/>
</dbReference>
<reference evidence="6 7" key="2">
    <citation type="journal article" date="2019" name="Nat. Med.">
        <title>A library of human gut bacterial isolates paired with longitudinal multiomics data enables mechanistic microbiome research.</title>
        <authorList>
            <person name="Poyet M."/>
            <person name="Groussin M."/>
            <person name="Gibbons S.M."/>
            <person name="Avila-Pacheco J."/>
            <person name="Jiang X."/>
            <person name="Kearney S.M."/>
            <person name="Perrotta A.R."/>
            <person name="Berdy B."/>
            <person name="Zhao S."/>
            <person name="Lieberman T.D."/>
            <person name="Swanson P.K."/>
            <person name="Smith M."/>
            <person name="Roesemann S."/>
            <person name="Alexander J.E."/>
            <person name="Rich S.A."/>
            <person name="Livny J."/>
            <person name="Vlamakis H."/>
            <person name="Clish C."/>
            <person name="Bullock K."/>
            <person name="Deik A."/>
            <person name="Scott J."/>
            <person name="Pierce K.A."/>
            <person name="Xavier R.J."/>
            <person name="Alm E.J."/>
        </authorList>
    </citation>
    <scope>NUCLEOTIDE SEQUENCE [LARGE SCALE GENOMIC DNA]</scope>
    <source>
        <strain evidence="4 7">BIOML-A6</strain>
        <strain evidence="3 6">BIOML-A7</strain>
    </source>
</reference>
<dbReference type="Proteomes" id="UP000448877">
    <property type="component" value="Unassembled WGS sequence"/>
</dbReference>
<dbReference type="GeneID" id="66309999"/>
<evidence type="ECO:0000313" key="4">
    <source>
        <dbReference type="EMBL" id="KAA5423801.1"/>
    </source>
</evidence>
<evidence type="ECO:0000256" key="1">
    <source>
        <dbReference type="SAM" id="SignalP"/>
    </source>
</evidence>
<name>A0A0P0GTH8_9BACE</name>
<dbReference type="AlphaFoldDB" id="A0A0P0GTH8"/>
<evidence type="ECO:0000313" key="2">
    <source>
        <dbReference type="EMBL" id="ALJ61400.1"/>
    </source>
</evidence>
<evidence type="ECO:0000313" key="3">
    <source>
        <dbReference type="EMBL" id="KAA5411537.1"/>
    </source>
</evidence>
<evidence type="ECO:0000313" key="7">
    <source>
        <dbReference type="Proteomes" id="UP000448877"/>
    </source>
</evidence>
<dbReference type="Proteomes" id="UP000325055">
    <property type="component" value="Unassembled WGS sequence"/>
</dbReference>
<reference evidence="2 5" key="1">
    <citation type="journal article" date="2015" name="Science">
        <title>Genetic determinants of in vivo fitness and diet responsiveness in multiple human gut Bacteroides.</title>
        <authorList>
            <person name="Wu M."/>
            <person name="McNulty N.P."/>
            <person name="Rodionov D.A."/>
            <person name="Khoroshkin M.S."/>
            <person name="Griffin N.W."/>
            <person name="Cheng J."/>
            <person name="Latreille P."/>
            <person name="Kerstetter R.A."/>
            <person name="Terrapon N."/>
            <person name="Henrissat B."/>
            <person name="Osterman A.L."/>
            <person name="Gordon J.I."/>
        </authorList>
    </citation>
    <scope>NUCLEOTIDE SEQUENCE [LARGE SCALE GENOMIC DNA]</scope>
    <source>
        <strain evidence="2 5">WH2</strain>
    </source>
</reference>
<evidence type="ECO:0008006" key="8">
    <source>
        <dbReference type="Google" id="ProtNLM"/>
    </source>
</evidence>
<dbReference type="RefSeq" id="WP_029427074.1">
    <property type="nucleotide sequence ID" value="NZ_CABMLT010000008.1"/>
</dbReference>
<dbReference type="SUPFAM" id="SSF50630">
    <property type="entry name" value="Acid proteases"/>
    <property type="match status" value="1"/>
</dbReference>
<sequence length="277" mass="31585">MKLYFLSLCIMLAVSFAAKAQSKLIFKDKFMYTDVQVFNETKRHSIPSLIDTGCSLCIIDSIFAIDSCGIKEDELQTIPVNQTKDKISSAFIDSIFFCGKTYHKVYCLVADLTGHYQKYAPKFIVGANILRSGAWKFDMEKNIVEPYDSNNKAKGIIYKWKNHEDYPDVAIDYIILDSKVNGKKTRFAFDTGCRNNKLQRGLYVGKPEQIQKETANIVNKLSIKTAELCRNVTFKIGKDEYTLDFIIGDGNIGLLNIEFLQGHSFILNYKKQILELL</sequence>
<dbReference type="Proteomes" id="UP000061809">
    <property type="component" value="Chromosome"/>
</dbReference>
<keyword evidence="1" id="KW-0732">Signal</keyword>
<evidence type="ECO:0000313" key="5">
    <source>
        <dbReference type="Proteomes" id="UP000061809"/>
    </source>
</evidence>
<feature type="chain" id="PRO_5013461338" description="Aspartyl protease" evidence="1">
    <location>
        <begin position="21"/>
        <end position="277"/>
    </location>
</feature>
<accession>A0A0P0GTH8</accession>
<organism evidence="2 5">
    <name type="scientific">Bacteroides cellulosilyticus</name>
    <dbReference type="NCBI Taxonomy" id="246787"/>
    <lineage>
        <taxon>Bacteria</taxon>
        <taxon>Pseudomonadati</taxon>
        <taxon>Bacteroidota</taxon>
        <taxon>Bacteroidia</taxon>
        <taxon>Bacteroidales</taxon>
        <taxon>Bacteroidaceae</taxon>
        <taxon>Bacteroides</taxon>
    </lineage>
</organism>
<evidence type="ECO:0000313" key="6">
    <source>
        <dbReference type="Proteomes" id="UP000325055"/>
    </source>
</evidence>
<feature type="signal peptide" evidence="1">
    <location>
        <begin position="1"/>
        <end position="20"/>
    </location>
</feature>
<dbReference type="PATRIC" id="fig|246787.4.peg.4324"/>
<proteinExistence type="predicted"/>
<protein>
    <recommendedName>
        <fullName evidence="8">Aspartyl protease</fullName>
    </recommendedName>
</protein>
<dbReference type="eggNOG" id="ENOG5031TH0">
    <property type="taxonomic scope" value="Bacteria"/>
</dbReference>
<dbReference type="InterPro" id="IPR021109">
    <property type="entry name" value="Peptidase_aspartic_dom_sf"/>
</dbReference>
<dbReference type="EMBL" id="VVYW01000001">
    <property type="protein sequence ID" value="KAA5411537.1"/>
    <property type="molecule type" value="Genomic_DNA"/>
</dbReference>
<dbReference type="EMBL" id="CP012801">
    <property type="protein sequence ID" value="ALJ61400.1"/>
    <property type="molecule type" value="Genomic_DNA"/>
</dbReference>
<dbReference type="KEGG" id="bcel:BcellWH2_04181"/>